<gene>
    <name evidence="1" type="ORF">Amon02_000617900</name>
</gene>
<dbReference type="EMBL" id="BSXS01004763">
    <property type="protein sequence ID" value="GME83453.1"/>
    <property type="molecule type" value="Genomic_DNA"/>
</dbReference>
<protein>
    <submittedName>
        <fullName evidence="1">Unnamed protein product</fullName>
    </submittedName>
</protein>
<dbReference type="Proteomes" id="UP001165064">
    <property type="component" value="Unassembled WGS sequence"/>
</dbReference>
<comment type="caution">
    <text evidence="1">The sequence shown here is derived from an EMBL/GenBank/DDBJ whole genome shotgun (WGS) entry which is preliminary data.</text>
</comment>
<reference evidence="1" key="1">
    <citation type="submission" date="2023-04" db="EMBL/GenBank/DDBJ databases">
        <title>Ambrosiozyma monospora NBRC 10751.</title>
        <authorList>
            <person name="Ichikawa N."/>
            <person name="Sato H."/>
            <person name="Tonouchi N."/>
        </authorList>
    </citation>
    <scope>NUCLEOTIDE SEQUENCE</scope>
    <source>
        <strain evidence="1">NBRC 10751</strain>
    </source>
</reference>
<organism evidence="1 2">
    <name type="scientific">Ambrosiozyma monospora</name>
    <name type="common">Yeast</name>
    <name type="synonym">Endomycopsis monosporus</name>
    <dbReference type="NCBI Taxonomy" id="43982"/>
    <lineage>
        <taxon>Eukaryota</taxon>
        <taxon>Fungi</taxon>
        <taxon>Dikarya</taxon>
        <taxon>Ascomycota</taxon>
        <taxon>Saccharomycotina</taxon>
        <taxon>Pichiomycetes</taxon>
        <taxon>Pichiales</taxon>
        <taxon>Pichiaceae</taxon>
        <taxon>Ambrosiozyma</taxon>
    </lineage>
</organism>
<evidence type="ECO:0000313" key="1">
    <source>
        <dbReference type="EMBL" id="GME83453.1"/>
    </source>
</evidence>
<sequence>MSDIFFQILQQLPSDLQCLIITDALIDSISSRVILPYWDKVMQVKVVELMGHDTVFDDLILCSVVKEMKLRSDHVSCQHLPKLVNFICDKSIKIKKLFLKVYADVEVQEDDENAVSDDEYEDEYEDKEANFLEYPMSKELIQYGCQEVVIKEFPFIEGFSSNLFYLKSISSTVYNIPIERLKTLFTKEKLYLQLTKLTHLRLYIRDASDARFLESITTDLRNWNKSSRNVSNIKISLYVVLTEKYEEEDNDDDESYTQFFLGLSSFLPKASDLNIELRLDLFFNELKYPLSQNIDEFMCSNTSIPMSISLCVSLPEVPQLSKWIRQNLFHKLEFSCNDDLSSDPHNHNHNPAFIESASLKRFSWICWNGFTPHHAISFINCHSLKVLELTGCALTPDFFKSIPNSITELHINDLANLSSHSISLPTSLRILKLMGESKLFSVLQINNIDQLVHLTNIEVFFIISATYETYN</sequence>
<keyword evidence="2" id="KW-1185">Reference proteome</keyword>
<accession>A0ACB5T8P1</accession>
<name>A0ACB5T8P1_AMBMO</name>
<proteinExistence type="predicted"/>
<evidence type="ECO:0000313" key="2">
    <source>
        <dbReference type="Proteomes" id="UP001165064"/>
    </source>
</evidence>